<dbReference type="InterPro" id="IPR036259">
    <property type="entry name" value="MFS_trans_sf"/>
</dbReference>
<keyword evidence="4 8" id="KW-1133">Transmembrane helix</keyword>
<reference evidence="10" key="1">
    <citation type="submission" date="2014-12" db="EMBL/GenBank/DDBJ databases">
        <title>Genome Sequence of Valsa Canker Pathogens Uncovers a Specific Adaption of Colonization on Woody Bark.</title>
        <authorList>
            <person name="Yin Z."/>
            <person name="Liu H."/>
            <person name="Gao X."/>
            <person name="Li Z."/>
            <person name="Song N."/>
            <person name="Ke X."/>
            <person name="Dai Q."/>
            <person name="Wu Y."/>
            <person name="Sun Y."/>
            <person name="Xu J.-R."/>
            <person name="Kang Z.K."/>
            <person name="Wang L."/>
            <person name="Huang L."/>
        </authorList>
    </citation>
    <scope>NUCLEOTIDE SEQUENCE [LARGE SCALE GENOMIC DNA]</scope>
    <source>
        <strain evidence="10">SXYL134</strain>
    </source>
</reference>
<feature type="transmembrane region" description="Helical" evidence="8">
    <location>
        <begin position="217"/>
        <end position="236"/>
    </location>
</feature>
<feature type="transmembrane region" description="Helical" evidence="8">
    <location>
        <begin position="174"/>
        <end position="197"/>
    </location>
</feature>
<comment type="subcellular location">
    <subcellularLocation>
        <location evidence="1">Membrane</location>
        <topology evidence="1">Multi-pass membrane protein</topology>
    </subcellularLocation>
</comment>
<dbReference type="GO" id="GO:0022857">
    <property type="term" value="F:transmembrane transporter activity"/>
    <property type="evidence" value="ECO:0007669"/>
    <property type="project" value="InterPro"/>
</dbReference>
<feature type="region of interest" description="Disordered" evidence="7">
    <location>
        <begin position="1"/>
        <end position="25"/>
    </location>
</feature>
<dbReference type="Proteomes" id="UP000078576">
    <property type="component" value="Unassembled WGS sequence"/>
</dbReference>
<keyword evidence="2" id="KW-0813">Transport</keyword>
<dbReference type="InterPro" id="IPR011701">
    <property type="entry name" value="MFS"/>
</dbReference>
<feature type="transmembrane region" description="Helical" evidence="8">
    <location>
        <begin position="410"/>
        <end position="429"/>
    </location>
</feature>
<proteinExistence type="inferred from homology"/>
<dbReference type="EMBL" id="KN714696">
    <property type="protein sequence ID" value="KUI57109.1"/>
    <property type="molecule type" value="Genomic_DNA"/>
</dbReference>
<evidence type="ECO:0000256" key="3">
    <source>
        <dbReference type="ARBA" id="ARBA00022692"/>
    </source>
</evidence>
<dbReference type="OrthoDB" id="6730379at2759"/>
<gene>
    <name evidence="9" type="ORF">VP1G_04427</name>
</gene>
<evidence type="ECO:0000256" key="5">
    <source>
        <dbReference type="ARBA" id="ARBA00023136"/>
    </source>
</evidence>
<organism evidence="9 10">
    <name type="scientific">Cytospora mali</name>
    <name type="common">Apple Valsa canker fungus</name>
    <name type="synonym">Valsa mali</name>
    <dbReference type="NCBI Taxonomy" id="578113"/>
    <lineage>
        <taxon>Eukaryota</taxon>
        <taxon>Fungi</taxon>
        <taxon>Dikarya</taxon>
        <taxon>Ascomycota</taxon>
        <taxon>Pezizomycotina</taxon>
        <taxon>Sordariomycetes</taxon>
        <taxon>Sordariomycetidae</taxon>
        <taxon>Diaporthales</taxon>
        <taxon>Cytosporaceae</taxon>
        <taxon>Cytospora</taxon>
    </lineage>
</organism>
<keyword evidence="10" id="KW-1185">Reference proteome</keyword>
<evidence type="ECO:0000256" key="4">
    <source>
        <dbReference type="ARBA" id="ARBA00022989"/>
    </source>
</evidence>
<dbReference type="AlphaFoldDB" id="A0A194UZM2"/>
<dbReference type="GO" id="GO:0016020">
    <property type="term" value="C:membrane"/>
    <property type="evidence" value="ECO:0007669"/>
    <property type="project" value="UniProtKB-SubCell"/>
</dbReference>
<accession>A0A194UZM2</accession>
<evidence type="ECO:0000256" key="1">
    <source>
        <dbReference type="ARBA" id="ARBA00004141"/>
    </source>
</evidence>
<dbReference type="PANTHER" id="PTHR43791">
    <property type="entry name" value="PERMEASE-RELATED"/>
    <property type="match status" value="1"/>
</dbReference>
<evidence type="ECO:0000256" key="8">
    <source>
        <dbReference type="SAM" id="Phobius"/>
    </source>
</evidence>
<feature type="transmembrane region" description="Helical" evidence="8">
    <location>
        <begin position="352"/>
        <end position="373"/>
    </location>
</feature>
<dbReference type="CDD" id="cd17327">
    <property type="entry name" value="MFS_FEN2_like"/>
    <property type="match status" value="1"/>
</dbReference>
<evidence type="ECO:0008006" key="11">
    <source>
        <dbReference type="Google" id="ProtNLM"/>
    </source>
</evidence>
<evidence type="ECO:0000256" key="6">
    <source>
        <dbReference type="ARBA" id="ARBA00037968"/>
    </source>
</evidence>
<evidence type="ECO:0000256" key="7">
    <source>
        <dbReference type="SAM" id="MobiDB-lite"/>
    </source>
</evidence>
<feature type="transmembrane region" description="Helical" evidence="8">
    <location>
        <begin position="248"/>
        <end position="268"/>
    </location>
</feature>
<keyword evidence="5 8" id="KW-0472">Membrane</keyword>
<name>A0A194UZM2_CYTMA</name>
<evidence type="ECO:0000256" key="2">
    <source>
        <dbReference type="ARBA" id="ARBA00022448"/>
    </source>
</evidence>
<protein>
    <recommendedName>
        <fullName evidence="11">Major facilitator superfamily (MFS) profile domain-containing protein</fullName>
    </recommendedName>
</protein>
<feature type="transmembrane region" description="Helical" evidence="8">
    <location>
        <begin position="145"/>
        <end position="162"/>
    </location>
</feature>
<feature type="transmembrane region" description="Helical" evidence="8">
    <location>
        <begin position="474"/>
        <end position="494"/>
    </location>
</feature>
<dbReference type="Pfam" id="PF07690">
    <property type="entry name" value="MFS_1"/>
    <property type="match status" value="1"/>
</dbReference>
<keyword evidence="3 8" id="KW-0812">Transmembrane</keyword>
<dbReference type="PANTHER" id="PTHR43791:SF1">
    <property type="entry name" value="ALLANTOATE PERMEASE"/>
    <property type="match status" value="1"/>
</dbReference>
<dbReference type="SUPFAM" id="SSF103473">
    <property type="entry name" value="MFS general substrate transporter"/>
    <property type="match status" value="1"/>
</dbReference>
<feature type="transmembrane region" description="Helical" evidence="8">
    <location>
        <begin position="441"/>
        <end position="462"/>
    </location>
</feature>
<dbReference type="Gene3D" id="1.20.1250.20">
    <property type="entry name" value="MFS general substrate transporter like domains"/>
    <property type="match status" value="2"/>
</dbReference>
<evidence type="ECO:0000313" key="10">
    <source>
        <dbReference type="Proteomes" id="UP000078576"/>
    </source>
</evidence>
<feature type="transmembrane region" description="Helical" evidence="8">
    <location>
        <begin position="380"/>
        <end position="398"/>
    </location>
</feature>
<sequence>MSDIGKSDLLPAHHPGDPEKANTAAPGQEEIVGTDFLKHADHNDADEALKVLEGENGEVIEITPEDERKLLRKIDWNLMPLLCLVYGLNYLDKTTVSYASIMGLKKDIHLGGQEYSWIGSMFYFGYLFWEYPTNRLLQRLPLGKWSAFNVIMWGLVLCCMAATKNFAGAMTVRFFLGSEAQLIICIEAAVTPGFALFTSQWYTMKEQGARTGIWFSFNGWGQIIGGFVAYGIAVGTTKNPISIESWQLLFLVIGLFTACIGVIFLFIMPDNQLNARFLTEKERVMAVERIRVNQQGVGNKHFKFYQFKEALTDPMVWAFVFYSLVADIPNGGISNFFSQLIVSFGFTNEQSLLLGTPGGAVEVITLIASGIIGDRLSNRLLVSTFGMILAILGMLLITCLDNNHSIGRLIGYYLTQASPTPFVAILSLISTNVAGWTKKTTVAAMYLIGYCVGNIIGPQIFRAKDAPQYRPAEITIVVCYVVSLLDVCFIYCWCRYQNKKKAEIRAQPGYVKIEGQEFYDLTDRENPEFIYSL</sequence>
<evidence type="ECO:0000313" key="9">
    <source>
        <dbReference type="EMBL" id="KUI57109.1"/>
    </source>
</evidence>
<comment type="similarity">
    <text evidence="6">Belongs to the major facilitator superfamily. Allantoate permease family.</text>
</comment>
<dbReference type="FunFam" id="1.20.1250.20:FF:000064">
    <property type="entry name" value="MFS allantoate transporter"/>
    <property type="match status" value="1"/>
</dbReference>